<gene>
    <name evidence="1" type="ORF">G3V95_25255</name>
</gene>
<evidence type="ECO:0000313" key="2">
    <source>
        <dbReference type="Proteomes" id="UP000469708"/>
    </source>
</evidence>
<dbReference type="AlphaFoldDB" id="A0A6D0PB39"/>
<organism evidence="1 2">
    <name type="scientific">Escherichia coli</name>
    <dbReference type="NCBI Taxonomy" id="562"/>
    <lineage>
        <taxon>Bacteria</taxon>
        <taxon>Pseudomonadati</taxon>
        <taxon>Pseudomonadota</taxon>
        <taxon>Gammaproteobacteria</taxon>
        <taxon>Enterobacterales</taxon>
        <taxon>Enterobacteriaceae</taxon>
        <taxon>Escherichia</taxon>
    </lineage>
</organism>
<protein>
    <submittedName>
        <fullName evidence="1">DUF3102 domain-containing protein</fullName>
    </submittedName>
</protein>
<dbReference type="RefSeq" id="WP_032217856.1">
    <property type="nucleotide sequence ID" value="NZ_BGDY01000050.1"/>
</dbReference>
<name>A0A6D0PB39_ECOLX</name>
<sequence length="316" mass="35226">MARQKSQPAELVPDAPLDAELNVGLNALAEHRIEIMQQFGDGLPYERDRVVHEARFYMSQSAEAMLEAGKRLVILKENEPHGEFTAIVTEQLGLGDRAARRMMQASIKYLSPTLESKRPTLAVLGKAKLFELVSEDDEDLTALAEGGTVAGLTLDDVDRMSCRELRAALREAREDADAQRRVLSDKNDKIDKLSTLLAKKSRIAPPPPDVEDEQLRKEVMAIAFEAEAIIRGKLYEAFTVLNQHHSELVQTHPYAFMTGLLCQIDSATTYLREEFGLAAEPRSDAAPEWVTDPTPEIDRPEWMNASDSEPVQADCI</sequence>
<evidence type="ECO:0000313" key="1">
    <source>
        <dbReference type="EMBL" id="NEM88711.1"/>
    </source>
</evidence>
<proteinExistence type="predicted"/>
<dbReference type="Proteomes" id="UP000469708">
    <property type="component" value="Unassembled WGS sequence"/>
</dbReference>
<dbReference type="EMBL" id="JAAGYI010000134">
    <property type="protein sequence ID" value="NEM88711.1"/>
    <property type="molecule type" value="Genomic_DNA"/>
</dbReference>
<reference evidence="1 2" key="1">
    <citation type="submission" date="2020-02" db="EMBL/GenBank/DDBJ databases">
        <authorList>
            <person name="Subbiah M."/>
            <person name="Call D."/>
        </authorList>
    </citation>
    <scope>NUCLEOTIDE SEQUENCE [LARGE SCALE GENOMIC DNA]</scope>
    <source>
        <strain evidence="1 2">8375wC2</strain>
    </source>
</reference>
<comment type="caution">
    <text evidence="1">The sequence shown here is derived from an EMBL/GenBank/DDBJ whole genome shotgun (WGS) entry which is preliminary data.</text>
</comment>
<accession>A0A6D0PB39</accession>